<keyword evidence="2" id="KW-0479">Metal-binding</keyword>
<name>A0A154WGN0_9PROT</name>
<proteinExistence type="inferred from homology"/>
<dbReference type="PANTHER" id="PTHR30632:SF0">
    <property type="entry name" value="SULFATE-BINDING PROTEIN"/>
    <property type="match status" value="1"/>
</dbReference>
<dbReference type="Pfam" id="PF13531">
    <property type="entry name" value="SBP_bac_11"/>
    <property type="match status" value="1"/>
</dbReference>
<dbReference type="RefSeq" id="WP_067551562.1">
    <property type="nucleotide sequence ID" value="NZ_LPXN01000006.1"/>
</dbReference>
<feature type="signal peptide" evidence="4">
    <location>
        <begin position="1"/>
        <end position="22"/>
    </location>
</feature>
<feature type="chain" id="PRO_5007602418" evidence="4">
    <location>
        <begin position="23"/>
        <end position="268"/>
    </location>
</feature>
<evidence type="ECO:0000256" key="2">
    <source>
        <dbReference type="ARBA" id="ARBA00022723"/>
    </source>
</evidence>
<evidence type="ECO:0000313" key="5">
    <source>
        <dbReference type="EMBL" id="KZD12684.1"/>
    </source>
</evidence>
<comment type="similarity">
    <text evidence="1">Belongs to the bacterial solute-binding protein ModA family.</text>
</comment>
<evidence type="ECO:0000256" key="3">
    <source>
        <dbReference type="ARBA" id="ARBA00022729"/>
    </source>
</evidence>
<protein>
    <submittedName>
        <fullName evidence="5">Molybdate ABC transporter substrate-binding protein</fullName>
    </submittedName>
</protein>
<dbReference type="GO" id="GO:0046872">
    <property type="term" value="F:metal ion binding"/>
    <property type="evidence" value="ECO:0007669"/>
    <property type="project" value="UniProtKB-KW"/>
</dbReference>
<gene>
    <name evidence="5" type="ORF">AUP43_15550</name>
</gene>
<dbReference type="SUPFAM" id="SSF53850">
    <property type="entry name" value="Periplasmic binding protein-like II"/>
    <property type="match status" value="1"/>
</dbReference>
<dbReference type="AlphaFoldDB" id="A0A154WGN0"/>
<keyword evidence="3 4" id="KW-0732">Signal</keyword>
<sequence length="268" mass="27933">MKRTLPAALFALISVLSGAAMADDLTLRAAGSLKAPMSDIAAQFETLSGHQVTLDFGPSGLLRERILSGAPTDLFASANMAHPEDVAGQRGGTVIAFASNMLCALTQPEIAATPDTLLDLMLSPRVRLGTSTPQADPAGDYAWMLFDRAEALQAGAAARLKAKALTLTGGADAPKPPADRTVYAMVMEQRAADIFLTYCTNAVLAAQEAPGLKIVPIPDSLAVGATYGLLVLNDRKPAVELGRYIAGPDGRAVLEKYGFGAPSKPAER</sequence>
<evidence type="ECO:0000256" key="1">
    <source>
        <dbReference type="ARBA" id="ARBA00009175"/>
    </source>
</evidence>
<dbReference type="InterPro" id="IPR050682">
    <property type="entry name" value="ModA/WtpA"/>
</dbReference>
<dbReference type="EMBL" id="LPXN01000006">
    <property type="protein sequence ID" value="KZD12684.1"/>
    <property type="molecule type" value="Genomic_DNA"/>
</dbReference>
<comment type="caution">
    <text evidence="5">The sequence shown here is derived from an EMBL/GenBank/DDBJ whole genome shotgun (WGS) entry which is preliminary data.</text>
</comment>
<dbReference type="InterPro" id="IPR005950">
    <property type="entry name" value="ModA"/>
</dbReference>
<organism evidence="5 6">
    <name type="scientific">Oceanibaculum pacificum</name>
    <dbReference type="NCBI Taxonomy" id="580166"/>
    <lineage>
        <taxon>Bacteria</taxon>
        <taxon>Pseudomonadati</taxon>
        <taxon>Pseudomonadota</taxon>
        <taxon>Alphaproteobacteria</taxon>
        <taxon>Rhodospirillales</taxon>
        <taxon>Oceanibaculaceae</taxon>
        <taxon>Oceanibaculum</taxon>
    </lineage>
</organism>
<keyword evidence="6" id="KW-1185">Reference proteome</keyword>
<dbReference type="Proteomes" id="UP000076400">
    <property type="component" value="Unassembled WGS sequence"/>
</dbReference>
<reference evidence="5 6" key="1">
    <citation type="submission" date="2015-12" db="EMBL/GenBank/DDBJ databases">
        <title>Genome sequence of Oceanibaculum pacificum MCCC 1A02656.</title>
        <authorList>
            <person name="Lu L."/>
            <person name="Lai Q."/>
            <person name="Shao Z."/>
            <person name="Qian P."/>
        </authorList>
    </citation>
    <scope>NUCLEOTIDE SEQUENCE [LARGE SCALE GENOMIC DNA]</scope>
    <source>
        <strain evidence="5 6">MCCC 1A02656</strain>
    </source>
</reference>
<dbReference type="GO" id="GO:0030973">
    <property type="term" value="F:molybdate ion binding"/>
    <property type="evidence" value="ECO:0007669"/>
    <property type="project" value="TreeGrafter"/>
</dbReference>
<evidence type="ECO:0000256" key="4">
    <source>
        <dbReference type="SAM" id="SignalP"/>
    </source>
</evidence>
<dbReference type="GO" id="GO:0015689">
    <property type="term" value="P:molybdate ion transport"/>
    <property type="evidence" value="ECO:0007669"/>
    <property type="project" value="InterPro"/>
</dbReference>
<dbReference type="NCBIfam" id="TIGR01256">
    <property type="entry name" value="modA"/>
    <property type="match status" value="1"/>
</dbReference>
<dbReference type="STRING" id="580166.AUP43_15550"/>
<dbReference type="NCBIfam" id="NF002917">
    <property type="entry name" value="PRK03537.1-3"/>
    <property type="match status" value="1"/>
</dbReference>
<accession>A0A154WGN0</accession>
<dbReference type="Gene3D" id="3.40.190.10">
    <property type="entry name" value="Periplasmic binding protein-like II"/>
    <property type="match status" value="2"/>
</dbReference>
<dbReference type="OrthoDB" id="516817at2"/>
<evidence type="ECO:0000313" key="6">
    <source>
        <dbReference type="Proteomes" id="UP000076400"/>
    </source>
</evidence>
<dbReference type="PANTHER" id="PTHR30632">
    <property type="entry name" value="MOLYBDATE-BINDING PERIPLASMIC PROTEIN"/>
    <property type="match status" value="1"/>
</dbReference>